<keyword evidence="3" id="KW-1185">Reference proteome</keyword>
<protein>
    <submittedName>
        <fullName evidence="2">Uncharacterized protein</fullName>
    </submittedName>
</protein>
<dbReference type="AlphaFoldDB" id="A0AAD1WGR1"/>
<evidence type="ECO:0000313" key="2">
    <source>
        <dbReference type="EMBL" id="CAH2305047.1"/>
    </source>
</evidence>
<evidence type="ECO:0000313" key="3">
    <source>
        <dbReference type="Proteomes" id="UP001295444"/>
    </source>
</evidence>
<evidence type="ECO:0000256" key="1">
    <source>
        <dbReference type="SAM" id="MobiDB-lite"/>
    </source>
</evidence>
<organism evidence="2 3">
    <name type="scientific">Pelobates cultripes</name>
    <name type="common">Western spadefoot toad</name>
    <dbReference type="NCBI Taxonomy" id="61616"/>
    <lineage>
        <taxon>Eukaryota</taxon>
        <taxon>Metazoa</taxon>
        <taxon>Chordata</taxon>
        <taxon>Craniata</taxon>
        <taxon>Vertebrata</taxon>
        <taxon>Euteleostomi</taxon>
        <taxon>Amphibia</taxon>
        <taxon>Batrachia</taxon>
        <taxon>Anura</taxon>
        <taxon>Pelobatoidea</taxon>
        <taxon>Pelobatidae</taxon>
        <taxon>Pelobates</taxon>
    </lineage>
</organism>
<reference evidence="2" key="1">
    <citation type="submission" date="2022-03" db="EMBL/GenBank/DDBJ databases">
        <authorList>
            <person name="Alioto T."/>
            <person name="Alioto T."/>
            <person name="Gomez Garrido J."/>
        </authorList>
    </citation>
    <scope>NUCLEOTIDE SEQUENCE</scope>
</reference>
<name>A0AAD1WGR1_PELCU</name>
<feature type="region of interest" description="Disordered" evidence="1">
    <location>
        <begin position="1"/>
        <end position="45"/>
    </location>
</feature>
<accession>A0AAD1WGR1</accession>
<feature type="non-terminal residue" evidence="2">
    <location>
        <position position="1"/>
    </location>
</feature>
<proteinExistence type="predicted"/>
<dbReference type="EMBL" id="OW240918">
    <property type="protein sequence ID" value="CAH2305047.1"/>
    <property type="molecule type" value="Genomic_DNA"/>
</dbReference>
<sequence length="69" mass="7894">DHQSSSEVSSHRKLPHQGQRAHDMPVTRQGPYATKPYERIPAGNWRDTDWGHPHRLLFRAPTLLLMGIG</sequence>
<gene>
    <name evidence="2" type="ORF">PECUL_23A036976</name>
</gene>
<dbReference type="Proteomes" id="UP001295444">
    <property type="component" value="Chromosome 07"/>
</dbReference>